<dbReference type="InterPro" id="IPR001214">
    <property type="entry name" value="SET_dom"/>
</dbReference>
<evidence type="ECO:0000259" key="1">
    <source>
        <dbReference type="PROSITE" id="PS50280"/>
    </source>
</evidence>
<dbReference type="OrthoDB" id="5945798at2759"/>
<dbReference type="InterPro" id="IPR053185">
    <property type="entry name" value="SET_domain_protein"/>
</dbReference>
<name>A0A9P7G3X2_9AGAR</name>
<dbReference type="PANTHER" id="PTHR47332">
    <property type="entry name" value="SET DOMAIN-CONTAINING PROTEIN 5"/>
    <property type="match status" value="1"/>
</dbReference>
<dbReference type="Proteomes" id="UP000775547">
    <property type="component" value="Unassembled WGS sequence"/>
</dbReference>
<dbReference type="SUPFAM" id="SSF82199">
    <property type="entry name" value="SET domain"/>
    <property type="match status" value="1"/>
</dbReference>
<evidence type="ECO:0000313" key="2">
    <source>
        <dbReference type="EMBL" id="KAG5643118.1"/>
    </source>
</evidence>
<dbReference type="InterPro" id="IPR046341">
    <property type="entry name" value="SET_dom_sf"/>
</dbReference>
<feature type="domain" description="SET" evidence="1">
    <location>
        <begin position="16"/>
        <end position="109"/>
    </location>
</feature>
<sequence>MVRAMFYALHNCKSNDPMSVRSIIDTNALNIGGLPGSYNGAYAVVGTDISRLNHRFICIDLLLPFGSANHEHHSCAPNAEYKWDLMSVALYVRAVQPIKKGEQVFITYCDLLQPRAKRQEKLQSKYSFKCSCPCCALPDDQSALSDARRTEVSKLSQELETTSDLLGVYKAQLEK</sequence>
<dbReference type="Gene3D" id="2.170.270.10">
    <property type="entry name" value="SET domain"/>
    <property type="match status" value="1"/>
</dbReference>
<proteinExistence type="predicted"/>
<dbReference type="PROSITE" id="PS50280">
    <property type="entry name" value="SET"/>
    <property type="match status" value="1"/>
</dbReference>
<dbReference type="Pfam" id="PF00856">
    <property type="entry name" value="SET"/>
    <property type="match status" value="1"/>
</dbReference>
<dbReference type="EMBL" id="JABCKV010000133">
    <property type="protein sequence ID" value="KAG5643118.1"/>
    <property type="molecule type" value="Genomic_DNA"/>
</dbReference>
<dbReference type="AlphaFoldDB" id="A0A9P7G3X2"/>
<protein>
    <recommendedName>
        <fullName evidence="1">SET domain-containing protein</fullName>
    </recommendedName>
</protein>
<reference evidence="2" key="1">
    <citation type="submission" date="2020-07" db="EMBL/GenBank/DDBJ databases">
        <authorList>
            <person name="Nieuwenhuis M."/>
            <person name="Van De Peppel L.J.J."/>
        </authorList>
    </citation>
    <scope>NUCLEOTIDE SEQUENCE</scope>
    <source>
        <strain evidence="2">AP01</strain>
        <tissue evidence="2">Mycelium</tissue>
    </source>
</reference>
<reference evidence="2" key="2">
    <citation type="submission" date="2021-10" db="EMBL/GenBank/DDBJ databases">
        <title>Phylogenomics reveals ancestral predisposition of the termite-cultivated fungus Termitomyces towards a domesticated lifestyle.</title>
        <authorList>
            <person name="Auxier B."/>
            <person name="Grum-Grzhimaylo A."/>
            <person name="Cardenas M.E."/>
            <person name="Lodge J.D."/>
            <person name="Laessoe T."/>
            <person name="Pedersen O."/>
            <person name="Smith M.E."/>
            <person name="Kuyper T.W."/>
            <person name="Franco-Molano E.A."/>
            <person name="Baroni T.J."/>
            <person name="Aanen D.K."/>
        </authorList>
    </citation>
    <scope>NUCLEOTIDE SEQUENCE</scope>
    <source>
        <strain evidence="2">AP01</strain>
        <tissue evidence="2">Mycelium</tissue>
    </source>
</reference>
<gene>
    <name evidence="2" type="ORF">DXG03_001544</name>
</gene>
<organism evidence="2 3">
    <name type="scientific">Asterophora parasitica</name>
    <dbReference type="NCBI Taxonomy" id="117018"/>
    <lineage>
        <taxon>Eukaryota</taxon>
        <taxon>Fungi</taxon>
        <taxon>Dikarya</taxon>
        <taxon>Basidiomycota</taxon>
        <taxon>Agaricomycotina</taxon>
        <taxon>Agaricomycetes</taxon>
        <taxon>Agaricomycetidae</taxon>
        <taxon>Agaricales</taxon>
        <taxon>Tricholomatineae</taxon>
        <taxon>Lyophyllaceae</taxon>
        <taxon>Asterophora</taxon>
    </lineage>
</organism>
<keyword evidence="3" id="KW-1185">Reference proteome</keyword>
<dbReference type="CDD" id="cd20071">
    <property type="entry name" value="SET_SMYD"/>
    <property type="match status" value="1"/>
</dbReference>
<dbReference type="PANTHER" id="PTHR47332:SF4">
    <property type="entry name" value="SET DOMAIN-CONTAINING PROTEIN 5"/>
    <property type="match status" value="1"/>
</dbReference>
<accession>A0A9P7G3X2</accession>
<comment type="caution">
    <text evidence="2">The sequence shown here is derived from an EMBL/GenBank/DDBJ whole genome shotgun (WGS) entry which is preliminary data.</text>
</comment>
<evidence type="ECO:0000313" key="3">
    <source>
        <dbReference type="Proteomes" id="UP000775547"/>
    </source>
</evidence>